<dbReference type="AlphaFoldDB" id="A0A953LK95"/>
<dbReference type="SUPFAM" id="SSF53383">
    <property type="entry name" value="PLP-dependent transferases"/>
    <property type="match status" value="1"/>
</dbReference>
<dbReference type="RefSeq" id="WP_273381532.1">
    <property type="nucleotide sequence ID" value="NZ_PIUK01000331.1"/>
</dbReference>
<name>A0A953LK95_SYMTR</name>
<feature type="domain" description="Aromatic amino acid beta-eliminating lyase/threonine aldolase" evidence="3">
    <location>
        <begin position="10"/>
        <end position="176"/>
    </location>
</feature>
<evidence type="ECO:0000313" key="5">
    <source>
        <dbReference type="Proteomes" id="UP000732377"/>
    </source>
</evidence>
<dbReference type="GO" id="GO:0016829">
    <property type="term" value="F:lyase activity"/>
    <property type="evidence" value="ECO:0007669"/>
    <property type="project" value="InterPro"/>
</dbReference>
<dbReference type="InterPro" id="IPR015421">
    <property type="entry name" value="PyrdxlP-dep_Trfase_major"/>
</dbReference>
<evidence type="ECO:0000313" key="4">
    <source>
        <dbReference type="EMBL" id="MBY6278074.1"/>
    </source>
</evidence>
<dbReference type="EMBL" id="PIUK01000331">
    <property type="protein sequence ID" value="MBY6278074.1"/>
    <property type="molecule type" value="Genomic_DNA"/>
</dbReference>
<dbReference type="InterPro" id="IPR001597">
    <property type="entry name" value="ArAA_b-elim_lyase/Thr_aldolase"/>
</dbReference>
<evidence type="ECO:0000259" key="3">
    <source>
        <dbReference type="Pfam" id="PF01212"/>
    </source>
</evidence>
<dbReference type="Gene3D" id="3.40.640.10">
    <property type="entry name" value="Type I PLP-dependent aspartate aminotransferase-like (Major domain)"/>
    <property type="match status" value="1"/>
</dbReference>
<organism evidence="4 5">
    <name type="scientific">Symbiobacterium thermophilum</name>
    <dbReference type="NCBI Taxonomy" id="2734"/>
    <lineage>
        <taxon>Bacteria</taxon>
        <taxon>Bacillati</taxon>
        <taxon>Bacillota</taxon>
        <taxon>Clostridia</taxon>
        <taxon>Eubacteriales</taxon>
        <taxon>Symbiobacteriaceae</taxon>
        <taxon>Symbiobacterium</taxon>
    </lineage>
</organism>
<dbReference type="GO" id="GO:0006520">
    <property type="term" value="P:amino acid metabolic process"/>
    <property type="evidence" value="ECO:0007669"/>
    <property type="project" value="InterPro"/>
</dbReference>
<gene>
    <name evidence="4" type="ORF">CWE10_18215</name>
</gene>
<dbReference type="InterPro" id="IPR015424">
    <property type="entry name" value="PyrdxlP-dep_Trfase"/>
</dbReference>
<evidence type="ECO:0000256" key="1">
    <source>
        <dbReference type="ARBA" id="ARBA00001933"/>
    </source>
</evidence>
<dbReference type="Pfam" id="PF01212">
    <property type="entry name" value="Beta_elim_lyase"/>
    <property type="match status" value="1"/>
</dbReference>
<comment type="cofactor">
    <cofactor evidence="1">
        <name>pyridoxal 5'-phosphate</name>
        <dbReference type="ChEBI" id="CHEBI:597326"/>
    </cofactor>
</comment>
<proteinExistence type="predicted"/>
<comment type="caution">
    <text evidence="4">The sequence shown here is derived from an EMBL/GenBank/DDBJ whole genome shotgun (WGS) entry which is preliminary data.</text>
</comment>
<reference evidence="4" key="1">
    <citation type="submission" date="2017-11" db="EMBL/GenBank/DDBJ databases">
        <title>Three new genomes from thermophilic consortium.</title>
        <authorList>
            <person name="Quaggio R."/>
            <person name="Amgarten D."/>
            <person name="Setubal J.C."/>
        </authorList>
    </citation>
    <scope>NUCLEOTIDE SEQUENCE</scope>
    <source>
        <strain evidence="4">ZCTH01-B2</strain>
    </source>
</reference>
<dbReference type="PANTHER" id="PTHR32325">
    <property type="entry name" value="BETA-ELIMINATING LYASE-LIKE PROTEIN-RELATED"/>
    <property type="match status" value="1"/>
</dbReference>
<dbReference type="Proteomes" id="UP000732377">
    <property type="component" value="Unassembled WGS sequence"/>
</dbReference>
<evidence type="ECO:0000256" key="2">
    <source>
        <dbReference type="ARBA" id="ARBA00022898"/>
    </source>
</evidence>
<accession>A0A953LK95</accession>
<sequence length="179" mass="19882">MRHVPAQSRTGTGAMSQFQWSAMTLSDESYAGASSYQKLKETVTDITGYESSRPPGPRRGEERLLAVDHPQGHVRPLQNILFDITRGHAQLVGARPVDLLDEFSTAKFRSFKDNMDTARLERFIAGHGAEFSAYIVMTVTNNSAGWQHISNIRETYQIARTDGLLVLFDVACYADNGCP</sequence>
<dbReference type="PANTHER" id="PTHR32325:SF4">
    <property type="entry name" value="TRYPTOPHANASE"/>
    <property type="match status" value="1"/>
</dbReference>
<protein>
    <recommendedName>
        <fullName evidence="3">Aromatic amino acid beta-eliminating lyase/threonine aldolase domain-containing protein</fullName>
    </recommendedName>
</protein>
<keyword evidence="2" id="KW-0663">Pyridoxal phosphate</keyword>